<dbReference type="Proteomes" id="UP000248536">
    <property type="component" value="Chromosome"/>
</dbReference>
<dbReference type="EMBL" id="CP030104">
    <property type="protein sequence ID" value="AWX45707.1"/>
    <property type="molecule type" value="Genomic_DNA"/>
</dbReference>
<protein>
    <submittedName>
        <fullName evidence="1">Uncharacterized protein</fullName>
    </submittedName>
</protein>
<organism evidence="1 2">
    <name type="scientific">Flagellimonas maritima</name>
    <dbReference type="NCBI Taxonomy" id="1383885"/>
    <lineage>
        <taxon>Bacteria</taxon>
        <taxon>Pseudomonadati</taxon>
        <taxon>Bacteroidota</taxon>
        <taxon>Flavobacteriia</taxon>
        <taxon>Flavobacteriales</taxon>
        <taxon>Flavobacteriaceae</taxon>
        <taxon>Flagellimonas</taxon>
    </lineage>
</organism>
<dbReference type="AlphaFoldDB" id="A0A2Z4LWQ1"/>
<accession>A0A2Z4LWQ1</accession>
<evidence type="ECO:0000313" key="1">
    <source>
        <dbReference type="EMBL" id="AWX45707.1"/>
    </source>
</evidence>
<keyword evidence="2" id="KW-1185">Reference proteome</keyword>
<gene>
    <name evidence="1" type="ORF">HME9304_02734</name>
</gene>
<sequence>MQRAVQENKRETVGDLFYQKKFKISCLVDYNVKLLFYIWTFRLTLTSTTSSEFVHSLIRSNHCYALMYNVFIQFSTLVHQKNLFLFRSIHI</sequence>
<proteinExistence type="predicted"/>
<reference evidence="1 2" key="1">
    <citation type="submission" date="2018-06" db="EMBL/GenBank/DDBJ databases">
        <title>Spongiibacterium sp. HME9304 Genome sequencing and assembly.</title>
        <authorList>
            <person name="Kang H."/>
            <person name="Kim H."/>
            <person name="Joh K."/>
        </authorList>
    </citation>
    <scope>NUCLEOTIDE SEQUENCE [LARGE SCALE GENOMIC DNA]</scope>
    <source>
        <strain evidence="1 2">HME9304</strain>
    </source>
</reference>
<name>A0A2Z4LWQ1_9FLAO</name>
<dbReference type="KEGG" id="spon:HME9304_02734"/>
<evidence type="ECO:0000313" key="2">
    <source>
        <dbReference type="Proteomes" id="UP000248536"/>
    </source>
</evidence>